<protein>
    <submittedName>
        <fullName evidence="2">Uncharacterized protein</fullName>
    </submittedName>
</protein>
<evidence type="ECO:0000313" key="2">
    <source>
        <dbReference type="EMBL" id="GIQ92415.1"/>
    </source>
</evidence>
<comment type="caution">
    <text evidence="2">The sequence shown here is derived from an EMBL/GenBank/DDBJ whole genome shotgun (WGS) entry which is preliminary data.</text>
</comment>
<name>A0A9K3GRU6_9EUKA</name>
<dbReference type="Proteomes" id="UP000265618">
    <property type="component" value="Unassembled WGS sequence"/>
</dbReference>
<keyword evidence="1" id="KW-0175">Coiled coil</keyword>
<feature type="non-terminal residue" evidence="2">
    <location>
        <position position="1"/>
    </location>
</feature>
<proteinExistence type="predicted"/>
<dbReference type="AlphaFoldDB" id="A0A9K3GRU6"/>
<evidence type="ECO:0000313" key="3">
    <source>
        <dbReference type="Proteomes" id="UP000265618"/>
    </source>
</evidence>
<accession>A0A9K3GRU6</accession>
<organism evidence="2 3">
    <name type="scientific">Kipferlia bialata</name>
    <dbReference type="NCBI Taxonomy" id="797122"/>
    <lineage>
        <taxon>Eukaryota</taxon>
        <taxon>Metamonada</taxon>
        <taxon>Carpediemonas-like organisms</taxon>
        <taxon>Kipferlia</taxon>
    </lineage>
</organism>
<evidence type="ECO:0000256" key="1">
    <source>
        <dbReference type="SAM" id="Coils"/>
    </source>
</evidence>
<sequence>REKERQALLDKEMHKVTDECDALTFTVNDMTKEMDALREQYMQAEQAEQQVVQALVGNGLQYISHADIR</sequence>
<keyword evidence="3" id="KW-1185">Reference proteome</keyword>
<feature type="coiled-coil region" evidence="1">
    <location>
        <begin position="20"/>
        <end position="54"/>
    </location>
</feature>
<reference evidence="2 3" key="1">
    <citation type="journal article" date="2018" name="PLoS ONE">
        <title>The draft genome of Kipferlia bialata reveals reductive genome evolution in fornicate parasites.</title>
        <authorList>
            <person name="Tanifuji G."/>
            <person name="Takabayashi S."/>
            <person name="Kume K."/>
            <person name="Takagi M."/>
            <person name="Nakayama T."/>
            <person name="Kamikawa R."/>
            <person name="Inagaki Y."/>
            <person name="Hashimoto T."/>
        </authorList>
    </citation>
    <scope>NUCLEOTIDE SEQUENCE [LARGE SCALE GENOMIC DNA]</scope>
    <source>
        <strain evidence="2">NY0173</strain>
    </source>
</reference>
<gene>
    <name evidence="2" type="ORF">KIPB_016176</name>
</gene>
<feature type="non-terminal residue" evidence="2">
    <location>
        <position position="69"/>
    </location>
</feature>
<dbReference type="EMBL" id="BDIP01009655">
    <property type="protein sequence ID" value="GIQ92415.1"/>
    <property type="molecule type" value="Genomic_DNA"/>
</dbReference>